<evidence type="ECO:0000256" key="2">
    <source>
        <dbReference type="ARBA" id="ARBA00007400"/>
    </source>
</evidence>
<protein>
    <submittedName>
        <fullName evidence="6">Acyltransferase family protein</fullName>
    </submittedName>
</protein>
<feature type="transmembrane region" description="Helical" evidence="3">
    <location>
        <begin position="299"/>
        <end position="320"/>
    </location>
</feature>
<dbReference type="PANTHER" id="PTHR37312">
    <property type="entry name" value="MEMBRANE-BOUND ACYLTRANSFERASE YKRP-RELATED"/>
    <property type="match status" value="1"/>
</dbReference>
<keyword evidence="8" id="KW-1185">Reference proteome</keyword>
<evidence type="ECO:0000256" key="3">
    <source>
        <dbReference type="SAM" id="Phobius"/>
    </source>
</evidence>
<feature type="transmembrane region" description="Helical" evidence="3">
    <location>
        <begin position="245"/>
        <end position="262"/>
    </location>
</feature>
<feature type="transmembrane region" description="Helical" evidence="3">
    <location>
        <begin position="97"/>
        <end position="117"/>
    </location>
</feature>
<feature type="transmembrane region" description="Helical" evidence="3">
    <location>
        <begin position="268"/>
        <end position="287"/>
    </location>
</feature>
<keyword evidence="6" id="KW-0012">Acyltransferase</keyword>
<dbReference type="EMBL" id="JNFA01000024">
    <property type="protein sequence ID" value="KGL40430.1"/>
    <property type="molecule type" value="Genomic_DNA"/>
</dbReference>
<evidence type="ECO:0000313" key="8">
    <source>
        <dbReference type="Proteomes" id="UP000029844"/>
    </source>
</evidence>
<feature type="transmembrane region" description="Helical" evidence="3">
    <location>
        <begin position="156"/>
        <end position="176"/>
    </location>
</feature>
<dbReference type="GO" id="GO:0016747">
    <property type="term" value="F:acyltransferase activity, transferring groups other than amino-acyl groups"/>
    <property type="evidence" value="ECO:0007669"/>
    <property type="project" value="InterPro"/>
</dbReference>
<dbReference type="RefSeq" id="WP_036086624.1">
    <property type="nucleotide sequence ID" value="NZ_CBCSHQ010000002.1"/>
</dbReference>
<dbReference type="Proteomes" id="UP000544413">
    <property type="component" value="Unassembled WGS sequence"/>
</dbReference>
<comment type="caution">
    <text evidence="5">The sequence shown here is derived from an EMBL/GenBank/DDBJ whole genome shotgun (WGS) entry which is preliminary data.</text>
</comment>
<dbReference type="PANTHER" id="PTHR37312:SF1">
    <property type="entry name" value="MEMBRANE-BOUND ACYLTRANSFERASE YKRP-RELATED"/>
    <property type="match status" value="1"/>
</dbReference>
<reference evidence="9 10" key="2">
    <citation type="submission" date="2020-03" db="EMBL/GenBank/DDBJ databases">
        <title>Soil Listeria distribution.</title>
        <authorList>
            <person name="Liao J."/>
            <person name="Wiedmann M."/>
        </authorList>
    </citation>
    <scope>NUCLEOTIDE SEQUENCE [LARGE SCALE GENOMIC DNA]</scope>
    <source>
        <strain evidence="7 10">FSL L7-1299</strain>
        <strain evidence="6 9">FSL L7-1658</strain>
    </source>
</reference>
<evidence type="ECO:0000313" key="7">
    <source>
        <dbReference type="EMBL" id="MBC1614605.1"/>
    </source>
</evidence>
<dbReference type="Pfam" id="PF01757">
    <property type="entry name" value="Acyl_transf_3"/>
    <property type="match status" value="1"/>
</dbReference>
<dbReference type="eggNOG" id="COG3594">
    <property type="taxonomic scope" value="Bacteria"/>
</dbReference>
<comment type="similarity">
    <text evidence="2">Belongs to the acyltransferase 3 family.</text>
</comment>
<feature type="domain" description="Acyltransferase 3" evidence="4">
    <location>
        <begin position="7"/>
        <end position="317"/>
    </location>
</feature>
<sequence length="348" mass="40896">MTKDVKLSNIKGILIFLVVLGHLLLVVRAGMEPLIVLIYSFHMPAFIFLNGYFAKNVTFKKVINLLLLYIIFQSFYAFITYFTHYSEAFTFRFTTPIFHLWYLISLACFYLVAISLNKIGKHRLWSFFIITGILVISIGIRWWATGFLVNHPQVSGQFLSIQRTFVFFPFFLLGFYIDYKTMNKCKTILYSFKFKLLGSSILIFGIVWLLSTNLLKFENAFYGFLQSSAFAINWRNFFEIEFQQYLIACIMIAILFALINQSENLLTLWGDNSLVIFLFHPLFFFVLRMYTSNLTQWNIFLKLTFVICISLFVCSFLVAISKWLCWITNPLNTILQFRHDRNKAALEE</sequence>
<proteinExistence type="inferred from homology"/>
<gene>
    <name evidence="5" type="ORF">EP57_11090</name>
    <name evidence="6" type="ORF">HB836_01910</name>
    <name evidence="7" type="ORF">HB904_00245</name>
</gene>
<keyword evidence="3" id="KW-0472">Membrane</keyword>
<feature type="transmembrane region" description="Helical" evidence="3">
    <location>
        <begin position="196"/>
        <end position="215"/>
    </location>
</feature>
<accession>A0A099W8M1</accession>
<dbReference type="AlphaFoldDB" id="A0A099W8M1"/>
<keyword evidence="3" id="KW-1133">Transmembrane helix</keyword>
<keyword evidence="6" id="KW-0808">Transferase</keyword>
<dbReference type="EMBL" id="JAARPT010000001">
    <property type="protein sequence ID" value="MBC1400336.1"/>
    <property type="molecule type" value="Genomic_DNA"/>
</dbReference>
<dbReference type="InterPro" id="IPR002656">
    <property type="entry name" value="Acyl_transf_3_dom"/>
</dbReference>
<reference evidence="5 8" key="1">
    <citation type="submission" date="2014-05" db="EMBL/GenBank/DDBJ databases">
        <title>Novel Listeriaceae from food processing environments.</title>
        <authorList>
            <person name="den Bakker H.C."/>
        </authorList>
    </citation>
    <scope>NUCLEOTIDE SEQUENCE [LARGE SCALE GENOMIC DNA]</scope>
    <source>
        <strain evidence="5 8">FSL A5-0281</strain>
    </source>
</reference>
<organism evidence="5 8">
    <name type="scientific">Listeria booriae</name>
    <dbReference type="NCBI Taxonomy" id="1552123"/>
    <lineage>
        <taxon>Bacteria</taxon>
        <taxon>Bacillati</taxon>
        <taxon>Bacillota</taxon>
        <taxon>Bacilli</taxon>
        <taxon>Bacillales</taxon>
        <taxon>Listeriaceae</taxon>
        <taxon>Listeria</taxon>
    </lineage>
</organism>
<feature type="transmembrane region" description="Helical" evidence="3">
    <location>
        <begin position="66"/>
        <end position="85"/>
    </location>
</feature>
<dbReference type="Proteomes" id="UP000029844">
    <property type="component" value="Unassembled WGS sequence"/>
</dbReference>
<dbReference type="GeneID" id="58717910"/>
<dbReference type="STRING" id="1552123.EP57_11090"/>
<evidence type="ECO:0000256" key="1">
    <source>
        <dbReference type="ARBA" id="ARBA00004370"/>
    </source>
</evidence>
<evidence type="ECO:0000313" key="9">
    <source>
        <dbReference type="Proteomes" id="UP000544413"/>
    </source>
</evidence>
<evidence type="ECO:0000259" key="4">
    <source>
        <dbReference type="Pfam" id="PF01757"/>
    </source>
</evidence>
<evidence type="ECO:0000313" key="5">
    <source>
        <dbReference type="EMBL" id="KGL40430.1"/>
    </source>
</evidence>
<keyword evidence="3" id="KW-0812">Transmembrane</keyword>
<evidence type="ECO:0000313" key="6">
    <source>
        <dbReference type="EMBL" id="MBC1400336.1"/>
    </source>
</evidence>
<name>A0A099W8M1_9LIST</name>
<dbReference type="EMBL" id="JAARSH010000001">
    <property type="protein sequence ID" value="MBC1614605.1"/>
    <property type="molecule type" value="Genomic_DNA"/>
</dbReference>
<comment type="subcellular location">
    <subcellularLocation>
        <location evidence="1">Membrane</location>
    </subcellularLocation>
</comment>
<feature type="transmembrane region" description="Helical" evidence="3">
    <location>
        <begin position="124"/>
        <end position="144"/>
    </location>
</feature>
<feature type="transmembrane region" description="Helical" evidence="3">
    <location>
        <begin position="36"/>
        <end position="54"/>
    </location>
</feature>
<dbReference type="OrthoDB" id="6623990at2"/>
<feature type="transmembrane region" description="Helical" evidence="3">
    <location>
        <begin position="12"/>
        <end position="30"/>
    </location>
</feature>
<dbReference type="Proteomes" id="UP000574104">
    <property type="component" value="Unassembled WGS sequence"/>
</dbReference>
<dbReference type="InterPro" id="IPR052734">
    <property type="entry name" value="Nod_factor_acetyltransferase"/>
</dbReference>
<evidence type="ECO:0000313" key="10">
    <source>
        <dbReference type="Proteomes" id="UP000574104"/>
    </source>
</evidence>